<protein>
    <submittedName>
        <fullName evidence="2">Uncharacterized protein</fullName>
    </submittedName>
</protein>
<evidence type="ECO:0000313" key="2">
    <source>
        <dbReference type="EMBL" id="SCX23043.1"/>
    </source>
</evidence>
<dbReference type="STRING" id="1907666.DSM25559_2313"/>
<sequence>MKAFIGRLLIFCRMLLVELLTARARMCRSPASIVTCCQLLRQRTGGIRDTITSYVIFAWLRCNDVCLLCARKEYVCFIEVMHLLPQSFDFRRPTPPPKGRLSEQRHSSSQPLFGSFRKACRTSSRGRLFRFKEPKSRRASF</sequence>
<dbReference type="AlphaFoldDB" id="A0A1R3TM02"/>
<gene>
    <name evidence="2" type="ORF">DSM25559_2313</name>
</gene>
<organism evidence="2 3">
    <name type="scientific">Agrobacterium rosae</name>
    <dbReference type="NCBI Taxonomy" id="1972867"/>
    <lineage>
        <taxon>Bacteria</taxon>
        <taxon>Pseudomonadati</taxon>
        <taxon>Pseudomonadota</taxon>
        <taxon>Alphaproteobacteria</taxon>
        <taxon>Hyphomicrobiales</taxon>
        <taxon>Rhizobiaceae</taxon>
        <taxon>Rhizobium/Agrobacterium group</taxon>
        <taxon>Agrobacterium</taxon>
    </lineage>
</organism>
<name>A0A1R3TM02_9HYPH</name>
<reference evidence="3" key="1">
    <citation type="submission" date="2016-10" db="EMBL/GenBank/DDBJ databases">
        <authorList>
            <person name="Wibberg D."/>
        </authorList>
    </citation>
    <scope>NUCLEOTIDE SEQUENCE [LARGE SCALE GENOMIC DNA]</scope>
</reference>
<feature type="region of interest" description="Disordered" evidence="1">
    <location>
        <begin position="88"/>
        <end position="111"/>
    </location>
</feature>
<accession>A0A1R3TM02</accession>
<evidence type="ECO:0000313" key="3">
    <source>
        <dbReference type="Proteomes" id="UP000187891"/>
    </source>
</evidence>
<dbReference type="EMBL" id="FMUE01000005">
    <property type="protein sequence ID" value="SCX23043.1"/>
    <property type="molecule type" value="Genomic_DNA"/>
</dbReference>
<proteinExistence type="predicted"/>
<dbReference type="Proteomes" id="UP000187891">
    <property type="component" value="Unassembled WGS sequence"/>
</dbReference>
<evidence type="ECO:0000256" key="1">
    <source>
        <dbReference type="SAM" id="MobiDB-lite"/>
    </source>
</evidence>